<name>A0A841BZN2_9ACTN</name>
<accession>A0A841BZN2</accession>
<reference evidence="1 2" key="1">
    <citation type="submission" date="2020-08" db="EMBL/GenBank/DDBJ databases">
        <title>Sequencing the genomes of 1000 actinobacteria strains.</title>
        <authorList>
            <person name="Klenk H.-P."/>
        </authorList>
    </citation>
    <scope>NUCLEOTIDE SEQUENCE [LARGE SCALE GENOMIC DNA]</scope>
    <source>
        <strain evidence="1 2">DSM 45362</strain>
    </source>
</reference>
<evidence type="ECO:0000313" key="1">
    <source>
        <dbReference type="EMBL" id="MBB5873594.1"/>
    </source>
</evidence>
<keyword evidence="2" id="KW-1185">Reference proteome</keyword>
<dbReference type="Proteomes" id="UP000587527">
    <property type="component" value="Unassembled WGS sequence"/>
</dbReference>
<comment type="caution">
    <text evidence="1">The sequence shown here is derived from an EMBL/GenBank/DDBJ whole genome shotgun (WGS) entry which is preliminary data.</text>
</comment>
<evidence type="ECO:0000313" key="2">
    <source>
        <dbReference type="Proteomes" id="UP000587527"/>
    </source>
</evidence>
<protein>
    <submittedName>
        <fullName evidence="1">Uncharacterized protein</fullName>
    </submittedName>
</protein>
<dbReference type="AlphaFoldDB" id="A0A841BZN2"/>
<gene>
    <name evidence="1" type="ORF">F4553_007028</name>
</gene>
<organism evidence="1 2">
    <name type="scientific">Allocatelliglobosispora scoriae</name>
    <dbReference type="NCBI Taxonomy" id="643052"/>
    <lineage>
        <taxon>Bacteria</taxon>
        <taxon>Bacillati</taxon>
        <taxon>Actinomycetota</taxon>
        <taxon>Actinomycetes</taxon>
        <taxon>Micromonosporales</taxon>
        <taxon>Micromonosporaceae</taxon>
        <taxon>Allocatelliglobosispora</taxon>
    </lineage>
</organism>
<proteinExistence type="predicted"/>
<dbReference type="RefSeq" id="WP_184845000.1">
    <property type="nucleotide sequence ID" value="NZ_JACHMN010000003.1"/>
</dbReference>
<sequence>MPLVNDSTATNLRTLVQLGGSNPDTAAEGTIGLTIDPAGPQAPQWTITTTHSGDGDNRRWFGHLVVNQASVQGTNASHYLAAGVYETNLAIDMTAYNLGGATVQQCLRPFEGYNNDRVYLYLTGAIATRNHDAEVEHCNDHLYAYQNSLAQLDNALNLVAGRGKFGPFTSEAAATARVTSEIGQALPVALRGIAMNRPAWVAEYLRLCGESTQRDILGYHTFGLQLLGAAPAGVAVTYLTGATRDAATVTPRFVQLTNGGTQIGVHASATLIV</sequence>
<dbReference type="EMBL" id="JACHMN010000003">
    <property type="protein sequence ID" value="MBB5873594.1"/>
    <property type="molecule type" value="Genomic_DNA"/>
</dbReference>